<evidence type="ECO:0000256" key="2">
    <source>
        <dbReference type="ARBA" id="ARBA00023134"/>
    </source>
</evidence>
<feature type="compositionally biased region" description="Basic residues" evidence="3">
    <location>
        <begin position="219"/>
        <end position="229"/>
    </location>
</feature>
<dbReference type="SMART" id="SM00173">
    <property type="entry name" value="RAS"/>
    <property type="match status" value="1"/>
</dbReference>
<dbReference type="PROSITE" id="PS51419">
    <property type="entry name" value="RAB"/>
    <property type="match status" value="1"/>
</dbReference>
<dbReference type="GO" id="GO:0007264">
    <property type="term" value="P:small GTPase-mediated signal transduction"/>
    <property type="evidence" value="ECO:0007669"/>
    <property type="project" value="InterPro"/>
</dbReference>
<gene>
    <name evidence="4" type="ORF">ACA1_064510</name>
</gene>
<dbReference type="GO" id="GO:0005525">
    <property type="term" value="F:GTP binding"/>
    <property type="evidence" value="ECO:0007669"/>
    <property type="project" value="UniProtKB-KW"/>
</dbReference>
<dbReference type="Gene3D" id="3.40.50.300">
    <property type="entry name" value="P-loop containing nucleotide triphosphate hydrolases"/>
    <property type="match status" value="1"/>
</dbReference>
<feature type="region of interest" description="Disordered" evidence="3">
    <location>
        <begin position="1"/>
        <end position="30"/>
    </location>
</feature>
<evidence type="ECO:0000256" key="3">
    <source>
        <dbReference type="SAM" id="MobiDB-lite"/>
    </source>
</evidence>
<dbReference type="SUPFAM" id="SSF52540">
    <property type="entry name" value="P-loop containing nucleoside triphosphate hydrolases"/>
    <property type="match status" value="1"/>
</dbReference>
<name>L8GWS3_ACACF</name>
<dbReference type="GO" id="GO:0003924">
    <property type="term" value="F:GTPase activity"/>
    <property type="evidence" value="ECO:0007669"/>
    <property type="project" value="InterPro"/>
</dbReference>
<evidence type="ECO:0000256" key="1">
    <source>
        <dbReference type="ARBA" id="ARBA00022741"/>
    </source>
</evidence>
<dbReference type="PRINTS" id="PR00449">
    <property type="entry name" value="RASTRNSFRMNG"/>
</dbReference>
<dbReference type="GeneID" id="14918506"/>
<keyword evidence="5" id="KW-1185">Reference proteome</keyword>
<protein>
    <submittedName>
        <fullName evidence="4">Small GTPbinding protein domain containing protein</fullName>
    </submittedName>
</protein>
<accession>L8GWS3</accession>
<sequence length="273" mass="29261">MQAPEQTSSSSSGGPPLRDSQDSDAEAMASGGASVRTITCVVVGDAAVGKTSLLTALTIKDNSGMGRGEQGMEYHKKVPLIGNDGEVEETVYLRLIDTPGEMHDTRGPKHYPSADVFLICFSIISPTSVHSVLDRWVPGVRQANPKAPIVLVGMKVDLRHDADILRRLAERNFSPVTEQQGQELQQQIGALEYFEITTSEIEVLDLLATEVVRGAVGKPKPRKGGKKDKQKKDSKQKSSGGSKSLSGSSASPKGEVRSGDKVRHKNKKGCLLS</sequence>
<dbReference type="NCBIfam" id="TIGR00231">
    <property type="entry name" value="small_GTP"/>
    <property type="match status" value="1"/>
</dbReference>
<feature type="compositionally biased region" description="Basic residues" evidence="3">
    <location>
        <begin position="262"/>
        <end position="273"/>
    </location>
</feature>
<dbReference type="InterPro" id="IPR003578">
    <property type="entry name" value="Small_GTPase_Rho"/>
</dbReference>
<dbReference type="PANTHER" id="PTHR24072">
    <property type="entry name" value="RHO FAMILY GTPASE"/>
    <property type="match status" value="1"/>
</dbReference>
<reference evidence="4 5" key="1">
    <citation type="journal article" date="2013" name="Genome Biol.">
        <title>Genome of Acanthamoeba castellanii highlights extensive lateral gene transfer and early evolution of tyrosine kinase signaling.</title>
        <authorList>
            <person name="Clarke M."/>
            <person name="Lohan A.J."/>
            <person name="Liu B."/>
            <person name="Lagkouvardos I."/>
            <person name="Roy S."/>
            <person name="Zafar N."/>
            <person name="Bertelli C."/>
            <person name="Schilde C."/>
            <person name="Kianianmomeni A."/>
            <person name="Burglin T.R."/>
            <person name="Frech C."/>
            <person name="Turcotte B."/>
            <person name="Kopec K.O."/>
            <person name="Synnott J.M."/>
            <person name="Choo C."/>
            <person name="Paponov I."/>
            <person name="Finkler A."/>
            <person name="Soon Heng Tan C."/>
            <person name="Hutchins A.P."/>
            <person name="Weinmeier T."/>
            <person name="Rattei T."/>
            <person name="Chu J.S."/>
            <person name="Gimenez G."/>
            <person name="Irimia M."/>
            <person name="Rigden D.J."/>
            <person name="Fitzpatrick D.A."/>
            <person name="Lorenzo-Morales J."/>
            <person name="Bateman A."/>
            <person name="Chiu C.H."/>
            <person name="Tang P."/>
            <person name="Hegemann P."/>
            <person name="Fromm H."/>
            <person name="Raoult D."/>
            <person name="Greub G."/>
            <person name="Miranda-Saavedra D."/>
            <person name="Chen N."/>
            <person name="Nash P."/>
            <person name="Ginger M.L."/>
            <person name="Horn M."/>
            <person name="Schaap P."/>
            <person name="Caler L."/>
            <person name="Loftus B."/>
        </authorList>
    </citation>
    <scope>NUCLEOTIDE SEQUENCE [LARGE SCALE GENOMIC DNA]</scope>
    <source>
        <strain evidence="4 5">Neff</strain>
    </source>
</reference>
<feature type="compositionally biased region" description="Polar residues" evidence="3">
    <location>
        <begin position="1"/>
        <end position="13"/>
    </location>
</feature>
<dbReference type="InterPro" id="IPR001806">
    <property type="entry name" value="Small_GTPase"/>
</dbReference>
<dbReference type="KEGG" id="acan:ACA1_064510"/>
<dbReference type="AlphaFoldDB" id="L8GWS3"/>
<dbReference type="STRING" id="1257118.L8GWS3"/>
<keyword evidence="1" id="KW-0547">Nucleotide-binding</keyword>
<keyword evidence="2" id="KW-0342">GTP-binding</keyword>
<dbReference type="SMART" id="SM00174">
    <property type="entry name" value="RHO"/>
    <property type="match status" value="1"/>
</dbReference>
<feature type="compositionally biased region" description="Low complexity" evidence="3">
    <location>
        <begin position="237"/>
        <end position="253"/>
    </location>
</feature>
<dbReference type="RefSeq" id="XP_004339677.1">
    <property type="nucleotide sequence ID" value="XM_004339629.1"/>
</dbReference>
<dbReference type="EMBL" id="KB007974">
    <property type="protein sequence ID" value="ELR17664.1"/>
    <property type="molecule type" value="Genomic_DNA"/>
</dbReference>
<feature type="region of interest" description="Disordered" evidence="3">
    <location>
        <begin position="216"/>
        <end position="273"/>
    </location>
</feature>
<organism evidence="4 5">
    <name type="scientific">Acanthamoeba castellanii (strain ATCC 30010 / Neff)</name>
    <dbReference type="NCBI Taxonomy" id="1257118"/>
    <lineage>
        <taxon>Eukaryota</taxon>
        <taxon>Amoebozoa</taxon>
        <taxon>Discosea</taxon>
        <taxon>Longamoebia</taxon>
        <taxon>Centramoebida</taxon>
        <taxon>Acanthamoebidae</taxon>
        <taxon>Acanthamoeba</taxon>
    </lineage>
</organism>
<dbReference type="InterPro" id="IPR005225">
    <property type="entry name" value="Small_GTP-bd"/>
</dbReference>
<dbReference type="Pfam" id="PF00071">
    <property type="entry name" value="Ras"/>
    <property type="match status" value="1"/>
</dbReference>
<dbReference type="PROSITE" id="PS51420">
    <property type="entry name" value="RHO"/>
    <property type="match status" value="1"/>
</dbReference>
<evidence type="ECO:0000313" key="5">
    <source>
        <dbReference type="Proteomes" id="UP000011083"/>
    </source>
</evidence>
<dbReference type="SMART" id="SM00175">
    <property type="entry name" value="RAB"/>
    <property type="match status" value="1"/>
</dbReference>
<dbReference type="InterPro" id="IPR027417">
    <property type="entry name" value="P-loop_NTPase"/>
</dbReference>
<proteinExistence type="predicted"/>
<dbReference type="VEuPathDB" id="AmoebaDB:ACA1_064510"/>
<dbReference type="Proteomes" id="UP000011083">
    <property type="component" value="Unassembled WGS sequence"/>
</dbReference>
<evidence type="ECO:0000313" key="4">
    <source>
        <dbReference type="EMBL" id="ELR17664.1"/>
    </source>
</evidence>